<dbReference type="AlphaFoldDB" id="A0A4P7BYQ5"/>
<dbReference type="KEGG" id="nwr:E3U44_08125"/>
<dbReference type="Proteomes" id="UP000294325">
    <property type="component" value="Chromosome"/>
</dbReference>
<accession>A0A4P7BYQ5</accession>
<evidence type="ECO:0000313" key="2">
    <source>
        <dbReference type="Proteomes" id="UP000294325"/>
    </source>
</evidence>
<dbReference type="OrthoDB" id="5567701at2"/>
<protein>
    <submittedName>
        <fullName evidence="1">TIGR03016 family PEP-CTERM system-associated outer membrane protein</fullName>
    </submittedName>
</protein>
<gene>
    <name evidence="1" type="ORF">E3U44_08125</name>
</gene>
<name>A0A4P7BYQ5_9GAMM</name>
<keyword evidence="2" id="KW-1185">Reference proteome</keyword>
<dbReference type="NCBIfam" id="TIGR03016">
    <property type="entry name" value="pepcterm_hypo_1"/>
    <property type="match status" value="1"/>
</dbReference>
<evidence type="ECO:0000313" key="1">
    <source>
        <dbReference type="EMBL" id="QBQ54477.1"/>
    </source>
</evidence>
<dbReference type="InterPro" id="IPR017467">
    <property type="entry name" value="CHP03016_PEP-CTERM"/>
</dbReference>
<dbReference type="RefSeq" id="WP_134357674.1">
    <property type="nucleotide sequence ID" value="NZ_CP038033.1"/>
</dbReference>
<organism evidence="1 2">
    <name type="scientific">Nitrosococcus wardiae</name>
    <dbReference type="NCBI Taxonomy" id="1814290"/>
    <lineage>
        <taxon>Bacteria</taxon>
        <taxon>Pseudomonadati</taxon>
        <taxon>Pseudomonadota</taxon>
        <taxon>Gammaproteobacteria</taxon>
        <taxon>Chromatiales</taxon>
        <taxon>Chromatiaceae</taxon>
        <taxon>Nitrosococcus</taxon>
    </lineage>
</organism>
<sequence length="535" mass="61789">MSYLVRELPTVIITMAIAESLWARRRLKLGSLLVMVVCGFYLPGSKGAEWIFTPRGSVATIYTDNIFLAPADEEESEFVVQITPGFLLQGIGSRFDLDLNYQAQNLFFVRESGRSTTFNQLQSQATAELYENLFFVDARSTISQQIISARDRVTTGNLPITGNRSDVITFGVSPYLRNDFAGYAETELRYTFDTVRIERGASDSLSHRVNFDINSGERFTRLRWNGQYRRQQINRSNGDEALFSRGSDVRFERAFGLVGYQLTDEYSLLAEAGYTNNDFRSRRNIRNGFFWAVGLEWRPSRYFSAEALYGPRNKRARITFSPHARVSMELNWRERDVGLNPGTVFNGFLRYRRRHSSWEARYFETTNTIQQLLTEQQVFAREDPLTGEPIIGPGGEPILVDPDIFSLTDEVLVRKRFQLTQTYTKGRTSLRFSAFKEEREFGETLRTQDGFGGNATWTWRFAKRMRSNLRLFAQNIEFSEDDRSDLFWSLQASLTRDLSRQMQGAVIFQHSERESTQGGREFQENRVTAQVTYTF</sequence>
<dbReference type="EMBL" id="CP038033">
    <property type="protein sequence ID" value="QBQ54477.1"/>
    <property type="molecule type" value="Genomic_DNA"/>
</dbReference>
<proteinExistence type="predicted"/>
<reference evidence="1 2" key="1">
    <citation type="submission" date="2019-03" db="EMBL/GenBank/DDBJ databases">
        <title>The genome sequence of Nitrosococcus wardiae strain D1FHST reveals the archetypal metabolic capacity of ammonia-oxidizing Gammaproteobacteria.</title>
        <authorList>
            <person name="Wang L."/>
            <person name="Lim C.K."/>
            <person name="Hanson T.E."/>
            <person name="Dang H."/>
            <person name="Klotz M.G."/>
        </authorList>
    </citation>
    <scope>NUCLEOTIDE SEQUENCE [LARGE SCALE GENOMIC DNA]</scope>
    <source>
        <strain evidence="1 2">D1FHS</strain>
    </source>
</reference>